<keyword evidence="3" id="KW-0862">Zinc</keyword>
<feature type="zinc finger region" description="dksA C4-type" evidence="4">
    <location>
        <begin position="43"/>
        <end position="67"/>
    </location>
</feature>
<dbReference type="PANTHER" id="PTHR38777">
    <property type="entry name" value="FELS-2 PROPHAGE PROTEIN"/>
    <property type="match status" value="1"/>
</dbReference>
<evidence type="ECO:0000256" key="1">
    <source>
        <dbReference type="ARBA" id="ARBA00022723"/>
    </source>
</evidence>
<dbReference type="Proteomes" id="UP000297565">
    <property type="component" value="Unassembled WGS sequence"/>
</dbReference>
<keyword evidence="1" id="KW-0479">Metal-binding</keyword>
<protein>
    <submittedName>
        <fullName evidence="6">TraR/DksA family transcriptional regulator</fullName>
    </submittedName>
</protein>
<dbReference type="EMBL" id="SNRV01000001">
    <property type="protein sequence ID" value="TEW31405.1"/>
    <property type="molecule type" value="Genomic_DNA"/>
</dbReference>
<dbReference type="PANTHER" id="PTHR38777:SF1">
    <property type="entry name" value="DNAK SUPPRESSOR PROTEIN"/>
    <property type="match status" value="1"/>
</dbReference>
<dbReference type="RefSeq" id="WP_134244405.1">
    <property type="nucleotide sequence ID" value="NZ_SNRV01000001.1"/>
</dbReference>
<dbReference type="InterPro" id="IPR000962">
    <property type="entry name" value="Znf_DskA_TraR"/>
</dbReference>
<proteinExistence type="predicted"/>
<dbReference type="SUPFAM" id="SSF57716">
    <property type="entry name" value="Glucocorticoid receptor-like (DNA-binding domain)"/>
    <property type="match status" value="1"/>
</dbReference>
<sequence length="75" mass="8666">MTDELDQTQAREEAFWQQRLAPRLDSKLSDDEIELIALTGRDCAECGLPIPTARLRANPYAYRCIHCQQEKEQSQ</sequence>
<dbReference type="PROSITE" id="PS51128">
    <property type="entry name" value="ZF_DKSA_2"/>
    <property type="match status" value="1"/>
</dbReference>
<evidence type="ECO:0000256" key="4">
    <source>
        <dbReference type="PROSITE-ProRule" id="PRU00510"/>
    </source>
</evidence>
<evidence type="ECO:0000256" key="2">
    <source>
        <dbReference type="ARBA" id="ARBA00022771"/>
    </source>
</evidence>
<organism evidence="6 7">
    <name type="scientific">Histophilus somni</name>
    <name type="common">Haemophilus somnus</name>
    <dbReference type="NCBI Taxonomy" id="731"/>
    <lineage>
        <taxon>Bacteria</taxon>
        <taxon>Pseudomonadati</taxon>
        <taxon>Pseudomonadota</taxon>
        <taxon>Gammaproteobacteria</taxon>
        <taxon>Pasteurellales</taxon>
        <taxon>Pasteurellaceae</taxon>
        <taxon>Histophilus</taxon>
    </lineage>
</organism>
<feature type="domain" description="Zinc finger DksA/TraR C4-type" evidence="5">
    <location>
        <begin position="40"/>
        <end position="73"/>
    </location>
</feature>
<dbReference type="GO" id="GO:1900378">
    <property type="term" value="P:positive regulation of secondary metabolite biosynthetic process"/>
    <property type="evidence" value="ECO:0007669"/>
    <property type="project" value="TreeGrafter"/>
</dbReference>
<dbReference type="NCBIfam" id="TIGR02419">
    <property type="entry name" value="C4_traR_proteo"/>
    <property type="match status" value="1"/>
</dbReference>
<evidence type="ECO:0000256" key="3">
    <source>
        <dbReference type="ARBA" id="ARBA00022833"/>
    </source>
</evidence>
<dbReference type="AlphaFoldDB" id="A0AAX2S478"/>
<keyword evidence="2" id="KW-0863">Zinc-finger</keyword>
<dbReference type="Gene3D" id="1.20.120.910">
    <property type="entry name" value="DksA, coiled-coil domain"/>
    <property type="match status" value="1"/>
</dbReference>
<evidence type="ECO:0000313" key="6">
    <source>
        <dbReference type="EMBL" id="TEW31405.1"/>
    </source>
</evidence>
<accession>A0AAX2S478</accession>
<evidence type="ECO:0000259" key="5">
    <source>
        <dbReference type="Pfam" id="PF01258"/>
    </source>
</evidence>
<name>A0AAX2S478_HISSO</name>
<reference evidence="6 7" key="1">
    <citation type="submission" date="2019-03" db="EMBL/GenBank/DDBJ databases">
        <title>Horizontal Gene Transfer Machinery in Histophilus somni.</title>
        <authorList>
            <person name="Mostafa Nazari M."/>
            <person name="Liljebjelke K."/>
        </authorList>
    </citation>
    <scope>NUCLEOTIDE SEQUENCE [LARGE SCALE GENOMIC DNA]</scope>
    <source>
        <strain evidence="6 7">UOC-EPH-KLM-04</strain>
    </source>
</reference>
<dbReference type="InterPro" id="IPR012783">
    <property type="entry name" value="Znf_C4_TraR"/>
</dbReference>
<comment type="caution">
    <text evidence="6">The sequence shown here is derived from an EMBL/GenBank/DDBJ whole genome shotgun (WGS) entry which is preliminary data.</text>
</comment>
<gene>
    <name evidence="6" type="ORF">E2R48_00660</name>
</gene>
<dbReference type="Pfam" id="PF01258">
    <property type="entry name" value="zf-dskA_traR"/>
    <property type="match status" value="1"/>
</dbReference>
<evidence type="ECO:0000313" key="7">
    <source>
        <dbReference type="Proteomes" id="UP000297565"/>
    </source>
</evidence>
<dbReference type="GO" id="GO:0008270">
    <property type="term" value="F:zinc ion binding"/>
    <property type="evidence" value="ECO:0007669"/>
    <property type="project" value="UniProtKB-KW"/>
</dbReference>